<feature type="signal peptide" evidence="2">
    <location>
        <begin position="1"/>
        <end position="16"/>
    </location>
</feature>
<protein>
    <recommendedName>
        <fullName evidence="5">MD-2-related lipid-recognition domain-containing protein</fullName>
    </recommendedName>
</protein>
<dbReference type="Gene3D" id="2.70.220.10">
    <property type="entry name" value="Ganglioside GM2 activator"/>
    <property type="match status" value="1"/>
</dbReference>
<dbReference type="EMBL" id="KK853424">
    <property type="protein sequence ID" value="KDR07696.1"/>
    <property type="molecule type" value="Genomic_DNA"/>
</dbReference>
<reference evidence="3 4" key="1">
    <citation type="journal article" date="2014" name="Nat. Commun.">
        <title>Molecular traces of alternative social organization in a termite genome.</title>
        <authorList>
            <person name="Terrapon N."/>
            <person name="Li C."/>
            <person name="Robertson H.M."/>
            <person name="Ji L."/>
            <person name="Meng X."/>
            <person name="Booth W."/>
            <person name="Chen Z."/>
            <person name="Childers C.P."/>
            <person name="Glastad K.M."/>
            <person name="Gokhale K."/>
            <person name="Gowin J."/>
            <person name="Gronenberg W."/>
            <person name="Hermansen R.A."/>
            <person name="Hu H."/>
            <person name="Hunt B.G."/>
            <person name="Huylmans A.K."/>
            <person name="Khalil S.M."/>
            <person name="Mitchell R.D."/>
            <person name="Munoz-Torres M.C."/>
            <person name="Mustard J.A."/>
            <person name="Pan H."/>
            <person name="Reese J.T."/>
            <person name="Scharf M.E."/>
            <person name="Sun F."/>
            <person name="Vogel H."/>
            <person name="Xiao J."/>
            <person name="Yang W."/>
            <person name="Yang Z."/>
            <person name="Yang Z."/>
            <person name="Zhou J."/>
            <person name="Zhu J."/>
            <person name="Brent C.S."/>
            <person name="Elsik C.G."/>
            <person name="Goodisman M.A."/>
            <person name="Liberles D.A."/>
            <person name="Roe R.M."/>
            <person name="Vargo E.L."/>
            <person name="Vilcinskas A."/>
            <person name="Wang J."/>
            <person name="Bornberg-Bauer E."/>
            <person name="Korb J."/>
            <person name="Zhang G."/>
            <person name="Liebig J."/>
        </authorList>
    </citation>
    <scope>NUCLEOTIDE SEQUENCE [LARGE SCALE GENOMIC DNA]</scope>
    <source>
        <tissue evidence="3">Whole organism</tissue>
    </source>
</reference>
<gene>
    <name evidence="3" type="ORF">L798_02751</name>
</gene>
<evidence type="ECO:0000256" key="2">
    <source>
        <dbReference type="SAM" id="SignalP"/>
    </source>
</evidence>
<accession>A0A067QH93</accession>
<dbReference type="InterPro" id="IPR036846">
    <property type="entry name" value="GM2-AP_sf"/>
</dbReference>
<dbReference type="OMA" id="YWIIRTE"/>
<dbReference type="OrthoDB" id="8174926at2759"/>
<name>A0A067QH93_ZOONE</name>
<sequence>MVYLSLSVLMLMAVTAVKSGVKELDAGELQEHMEMTFEKSTNCDKFPNWKIRLENVSLEQSGRNKMFLSGTLDMKVGLTKDFKLKAILTKCPSKSERGMCEEFPPEKIDDFCAKLPQKDQMWSEFVEHLQHFKPECPVPKGYYKFVHHPLDMSSMSNMPIMEGYWIIRTEGYYDGEKVMCEQSEVSFARKKKRNHG</sequence>
<evidence type="ECO:0000313" key="4">
    <source>
        <dbReference type="Proteomes" id="UP000027135"/>
    </source>
</evidence>
<proteinExistence type="predicted"/>
<dbReference type="Proteomes" id="UP000027135">
    <property type="component" value="Unassembled WGS sequence"/>
</dbReference>
<keyword evidence="1 2" id="KW-0732">Signal</keyword>
<feature type="chain" id="PRO_5001644022" description="MD-2-related lipid-recognition domain-containing protein" evidence="2">
    <location>
        <begin position="17"/>
        <end position="196"/>
    </location>
</feature>
<keyword evidence="4" id="KW-1185">Reference proteome</keyword>
<dbReference type="AlphaFoldDB" id="A0A067QH93"/>
<evidence type="ECO:0000256" key="1">
    <source>
        <dbReference type="ARBA" id="ARBA00022729"/>
    </source>
</evidence>
<dbReference type="InParanoid" id="A0A067QH93"/>
<evidence type="ECO:0008006" key="5">
    <source>
        <dbReference type="Google" id="ProtNLM"/>
    </source>
</evidence>
<organism evidence="3 4">
    <name type="scientific">Zootermopsis nevadensis</name>
    <name type="common">Dampwood termite</name>
    <dbReference type="NCBI Taxonomy" id="136037"/>
    <lineage>
        <taxon>Eukaryota</taxon>
        <taxon>Metazoa</taxon>
        <taxon>Ecdysozoa</taxon>
        <taxon>Arthropoda</taxon>
        <taxon>Hexapoda</taxon>
        <taxon>Insecta</taxon>
        <taxon>Pterygota</taxon>
        <taxon>Neoptera</taxon>
        <taxon>Polyneoptera</taxon>
        <taxon>Dictyoptera</taxon>
        <taxon>Blattodea</taxon>
        <taxon>Blattoidea</taxon>
        <taxon>Termitoidae</taxon>
        <taxon>Termopsidae</taxon>
        <taxon>Zootermopsis</taxon>
    </lineage>
</organism>
<evidence type="ECO:0000313" key="3">
    <source>
        <dbReference type="EMBL" id="KDR07696.1"/>
    </source>
</evidence>